<dbReference type="GO" id="GO:0004860">
    <property type="term" value="F:protein kinase inhibitor activity"/>
    <property type="evidence" value="ECO:0007669"/>
    <property type="project" value="TreeGrafter"/>
</dbReference>
<proteinExistence type="predicted"/>
<feature type="region of interest" description="Disordered" evidence="1">
    <location>
        <begin position="1"/>
        <end position="39"/>
    </location>
</feature>
<evidence type="ECO:0000313" key="2">
    <source>
        <dbReference type="EMBL" id="OAJ41581.1"/>
    </source>
</evidence>
<feature type="compositionally biased region" description="Basic and acidic residues" evidence="1">
    <location>
        <begin position="163"/>
        <end position="173"/>
    </location>
</feature>
<organism evidence="2 3">
    <name type="scientific">Batrachochytrium dendrobatidis (strain JEL423)</name>
    <dbReference type="NCBI Taxonomy" id="403673"/>
    <lineage>
        <taxon>Eukaryota</taxon>
        <taxon>Fungi</taxon>
        <taxon>Fungi incertae sedis</taxon>
        <taxon>Chytridiomycota</taxon>
        <taxon>Chytridiomycota incertae sedis</taxon>
        <taxon>Chytridiomycetes</taxon>
        <taxon>Rhizophydiales</taxon>
        <taxon>Rhizophydiales incertae sedis</taxon>
        <taxon>Batrachochytrium</taxon>
    </lineage>
</organism>
<name>A0A177WQF5_BATDL</name>
<feature type="compositionally biased region" description="Basic residues" evidence="1">
    <location>
        <begin position="137"/>
        <end position="146"/>
    </location>
</feature>
<feature type="region of interest" description="Disordered" evidence="1">
    <location>
        <begin position="107"/>
        <end position="173"/>
    </location>
</feature>
<sequence>MSAKNTDQPAKTEDASGDENDSDRGRKVRPKTALDTQKAQVEKLMKRIDKEIILPTRPSDTPRGPRKEGAHVVRNIQGSSAGAGSGEFHVYRALRRKEYTRLKALDDAAQKEEDRIEYESRQQTLKAKEMEKTNKNREKRLKRKRNNEKTKPIMVGPALSSVEPERQADQQTI</sequence>
<dbReference type="OrthoDB" id="10067079at2759"/>
<dbReference type="VEuPathDB" id="FungiDB:BDEG_25156"/>
<dbReference type="AlphaFoldDB" id="A0A177WQF5"/>
<dbReference type="GO" id="GO:0005730">
    <property type="term" value="C:nucleolus"/>
    <property type="evidence" value="ECO:0007669"/>
    <property type="project" value="TreeGrafter"/>
</dbReference>
<dbReference type="STRING" id="403673.A0A177WQF5"/>
<dbReference type="Pfam" id="PF06658">
    <property type="entry name" value="DUF1168"/>
    <property type="match status" value="1"/>
</dbReference>
<dbReference type="EMBL" id="DS022306">
    <property type="protein sequence ID" value="OAJ41581.1"/>
    <property type="molecule type" value="Genomic_DNA"/>
</dbReference>
<dbReference type="GO" id="GO:0003725">
    <property type="term" value="F:double-stranded RNA binding"/>
    <property type="evidence" value="ECO:0007669"/>
    <property type="project" value="InterPro"/>
</dbReference>
<feature type="compositionally biased region" description="Basic and acidic residues" evidence="1">
    <location>
        <begin position="107"/>
        <end position="136"/>
    </location>
</feature>
<dbReference type="PANTHER" id="PTHR13507">
    <property type="entry name" value="PRKR-INTERACTING PROTEIN 1"/>
    <property type="match status" value="1"/>
</dbReference>
<dbReference type="eggNOG" id="KOG4055">
    <property type="taxonomic scope" value="Eukaryota"/>
</dbReference>
<accession>A0A177WQF5</accession>
<dbReference type="GO" id="GO:0019901">
    <property type="term" value="F:protein kinase binding"/>
    <property type="evidence" value="ECO:0007669"/>
    <property type="project" value="TreeGrafter"/>
</dbReference>
<protein>
    <recommendedName>
        <fullName evidence="4">DUF1168 domain-containing protein</fullName>
    </recommendedName>
</protein>
<evidence type="ECO:0000256" key="1">
    <source>
        <dbReference type="SAM" id="MobiDB-lite"/>
    </source>
</evidence>
<evidence type="ECO:0008006" key="4">
    <source>
        <dbReference type="Google" id="ProtNLM"/>
    </source>
</evidence>
<reference evidence="2 3" key="1">
    <citation type="submission" date="2006-10" db="EMBL/GenBank/DDBJ databases">
        <title>The Genome Sequence of Batrachochytrium dendrobatidis JEL423.</title>
        <authorList>
            <consortium name="The Broad Institute Genome Sequencing Platform"/>
            <person name="Birren B."/>
            <person name="Lander E."/>
            <person name="Galagan J."/>
            <person name="Cuomo C."/>
            <person name="Devon K."/>
            <person name="Jaffe D."/>
            <person name="Butler J."/>
            <person name="Alvarez P."/>
            <person name="Gnerre S."/>
            <person name="Grabherr M."/>
            <person name="Kleber M."/>
            <person name="Mauceli E."/>
            <person name="Brockman W."/>
            <person name="Young S."/>
            <person name="LaButti K."/>
            <person name="Sykes S."/>
            <person name="DeCaprio D."/>
            <person name="Crawford M."/>
            <person name="Koehrsen M."/>
            <person name="Engels R."/>
            <person name="Montgomery P."/>
            <person name="Pearson M."/>
            <person name="Howarth C."/>
            <person name="Larson L."/>
            <person name="White J."/>
            <person name="O'Leary S."/>
            <person name="Kodira C."/>
            <person name="Zeng Q."/>
            <person name="Yandava C."/>
            <person name="Alvarado L."/>
            <person name="Longcore J."/>
            <person name="James T."/>
        </authorList>
    </citation>
    <scope>NUCLEOTIDE SEQUENCE [LARGE SCALE GENOMIC DNA]</scope>
    <source>
        <strain evidence="2 3">JEL423</strain>
    </source>
</reference>
<evidence type="ECO:0000313" key="3">
    <source>
        <dbReference type="Proteomes" id="UP000077115"/>
    </source>
</evidence>
<dbReference type="Proteomes" id="UP000077115">
    <property type="component" value="Unassembled WGS sequence"/>
</dbReference>
<reference evidence="2 3" key="2">
    <citation type="submission" date="2016-05" db="EMBL/GenBank/DDBJ databases">
        <title>Lineage-specific infection strategies underlie the spectrum of fungal disease in amphibians.</title>
        <authorList>
            <person name="Cuomo C.A."/>
            <person name="Farrer R.A."/>
            <person name="James T."/>
            <person name="Longcore J."/>
            <person name="Birren B."/>
        </authorList>
    </citation>
    <scope>NUCLEOTIDE SEQUENCE [LARGE SCALE GENOMIC DNA]</scope>
    <source>
        <strain evidence="2 3">JEL423</strain>
    </source>
</reference>
<gene>
    <name evidence="2" type="ORF">BDEG_25156</name>
</gene>
<feature type="region of interest" description="Disordered" evidence="1">
    <location>
        <begin position="49"/>
        <end position="68"/>
    </location>
</feature>
<dbReference type="PANTHER" id="PTHR13507:SF0">
    <property type="entry name" value="PRKR-INTERACTING PROTEIN 1"/>
    <property type="match status" value="1"/>
</dbReference>
<dbReference type="InterPro" id="IPR009548">
    <property type="entry name" value="Prkrip1"/>
</dbReference>